<feature type="domain" description="Beta-ketoacyl-[acyl-carrier-protein] synthase III C-terminal" evidence="4">
    <location>
        <begin position="277"/>
        <end position="353"/>
    </location>
</feature>
<comment type="caution">
    <text evidence="5">The sequence shown here is derived from an EMBL/GenBank/DDBJ whole genome shotgun (WGS) entry which is preliminary data.</text>
</comment>
<accession>A0ABV4HNF5</accession>
<dbReference type="PANTHER" id="PTHR34069">
    <property type="entry name" value="3-OXOACYL-[ACYL-CARRIER-PROTEIN] SYNTHASE 3"/>
    <property type="match status" value="1"/>
</dbReference>
<protein>
    <submittedName>
        <fullName evidence="5">Iron-containing redox enzyme family protein</fullName>
    </submittedName>
</protein>
<keyword evidence="2" id="KW-0012">Acyltransferase</keyword>
<dbReference type="PANTHER" id="PTHR34069:SF3">
    <property type="entry name" value="ACYL-COA:ACYL-COA ALKYLTRANSFERASE"/>
    <property type="match status" value="1"/>
</dbReference>
<feature type="region of interest" description="Disordered" evidence="3">
    <location>
        <begin position="381"/>
        <end position="403"/>
    </location>
</feature>
<dbReference type="CDD" id="cd00827">
    <property type="entry name" value="init_cond_enzymes"/>
    <property type="match status" value="1"/>
</dbReference>
<keyword evidence="6" id="KW-1185">Reference proteome</keyword>
<evidence type="ECO:0000313" key="6">
    <source>
        <dbReference type="Proteomes" id="UP001566331"/>
    </source>
</evidence>
<evidence type="ECO:0000313" key="5">
    <source>
        <dbReference type="EMBL" id="MEZ0473733.1"/>
    </source>
</evidence>
<name>A0ABV4HNF5_9GAMM</name>
<dbReference type="SUPFAM" id="SSF48613">
    <property type="entry name" value="Heme oxygenase-like"/>
    <property type="match status" value="1"/>
</dbReference>
<dbReference type="EMBL" id="JBFWIC010000003">
    <property type="protein sequence ID" value="MEZ0473733.1"/>
    <property type="molecule type" value="Genomic_DNA"/>
</dbReference>
<reference evidence="5 6" key="1">
    <citation type="submission" date="2024-07" db="EMBL/GenBank/DDBJ databases">
        <title>Luteimonas salilacus sp. nov., isolated from the shore soil of Salt Lake in Tibet of China.</title>
        <authorList>
            <person name="Zhang X."/>
            <person name="Li A."/>
        </authorList>
    </citation>
    <scope>NUCLEOTIDE SEQUENCE [LARGE SCALE GENOMIC DNA]</scope>
    <source>
        <strain evidence="5 6">B3-2-R+30</strain>
    </source>
</reference>
<dbReference type="Proteomes" id="UP001566331">
    <property type="component" value="Unassembled WGS sequence"/>
</dbReference>
<dbReference type="InterPro" id="IPR016084">
    <property type="entry name" value="Haem_Oase-like_multi-hlx"/>
</dbReference>
<gene>
    <name evidence="5" type="ORF">AB6713_03745</name>
</gene>
<dbReference type="Pfam" id="PF14518">
    <property type="entry name" value="Haem_oxygenas_2"/>
    <property type="match status" value="1"/>
</dbReference>
<evidence type="ECO:0000256" key="3">
    <source>
        <dbReference type="SAM" id="MobiDB-lite"/>
    </source>
</evidence>
<evidence type="ECO:0000259" key="4">
    <source>
        <dbReference type="Pfam" id="PF08541"/>
    </source>
</evidence>
<dbReference type="InterPro" id="IPR016039">
    <property type="entry name" value="Thiolase-like"/>
</dbReference>
<dbReference type="Gene3D" id="3.40.47.10">
    <property type="match status" value="2"/>
</dbReference>
<dbReference type="Gene3D" id="1.20.910.10">
    <property type="entry name" value="Heme oxygenase-like"/>
    <property type="match status" value="1"/>
</dbReference>
<keyword evidence="1" id="KW-0808">Transferase</keyword>
<dbReference type="Pfam" id="PF08541">
    <property type="entry name" value="ACP_syn_III_C"/>
    <property type="match status" value="1"/>
</dbReference>
<evidence type="ECO:0000256" key="1">
    <source>
        <dbReference type="ARBA" id="ARBA00022679"/>
    </source>
</evidence>
<dbReference type="InterPro" id="IPR013747">
    <property type="entry name" value="ACP_syn_III_C"/>
</dbReference>
<sequence length="626" mass="68867">MRFDDVYITATGAYYPGPAIDNEAIDRYIEPINALSPRLKRRILGENGILTRHYAIDEDGNSTHSCAGLAAAAVRACLGEDREAALRGIGLLAAATSSGDLLLPGFANMVQAELGAPAMATASHHGVCASGVSALQHAALALQHGQYGDALVATAEFPSRLFKRSRFAPVGYNADFDAHFLRWMLSDGAGAWRLSNTRPAAGLALKLQHLHLKSFSGELPLCMQAGQSADGRHWGDYPTFSEADAAGAMLLRQDIRLLPQLFDVATHEYVKLAQSGAIDPSTVDHFLCHYSSQRFAPVVKQCLELAQLEIPESRWYSNLAVRGNLGSASIFTMLDDFLREKQPQAGEKVLLFVPESGRFTVAFALLEVIDVAAPAGRSLPMPEAIETPPPVALPEPPHNPDPSTQLPEVARLLRELALVWHEYRSRVWRTPLVRKILDGSVARADYVGWMEQWVPQVRQGSLWMRKAADHLTPKYAGLRGTVHHHADDEQYDYDVLFEDYRNAGGRVVSLDALQRNPGGEALNAYLHARATQPDALGLLGAMYIIEGTGQRIVPALLPLLRRRLGWLGKSFTFLAYHGENDVAHLERWLRTLETVLEIGGRAVAEEILDDARHVAVLYARQLEMIR</sequence>
<evidence type="ECO:0000256" key="2">
    <source>
        <dbReference type="ARBA" id="ARBA00023315"/>
    </source>
</evidence>
<feature type="compositionally biased region" description="Pro residues" evidence="3">
    <location>
        <begin position="387"/>
        <end position="400"/>
    </location>
</feature>
<proteinExistence type="predicted"/>
<dbReference type="SUPFAM" id="SSF53901">
    <property type="entry name" value="Thiolase-like"/>
    <property type="match status" value="2"/>
</dbReference>
<organism evidence="5 6">
    <name type="scientific">Luteimonas salinilitoris</name>
    <dbReference type="NCBI Taxonomy" id="3237697"/>
    <lineage>
        <taxon>Bacteria</taxon>
        <taxon>Pseudomonadati</taxon>
        <taxon>Pseudomonadota</taxon>
        <taxon>Gammaproteobacteria</taxon>
        <taxon>Lysobacterales</taxon>
        <taxon>Lysobacteraceae</taxon>
        <taxon>Luteimonas</taxon>
    </lineage>
</organism>
<dbReference type="RefSeq" id="WP_370562921.1">
    <property type="nucleotide sequence ID" value="NZ_JBFWIB010000002.1"/>
</dbReference>